<protein>
    <recommendedName>
        <fullName evidence="16">Gnk2-homologous domain-containing protein</fullName>
    </recommendedName>
</protein>
<evidence type="ECO:0000256" key="9">
    <source>
        <dbReference type="ARBA" id="ARBA00022949"/>
    </source>
</evidence>
<keyword evidence="4" id="KW-0945">Host-virus interaction</keyword>
<dbReference type="GO" id="GO:0050832">
    <property type="term" value="P:defense response to fungus"/>
    <property type="evidence" value="ECO:0007669"/>
    <property type="project" value="UniProtKB-KW"/>
</dbReference>
<dbReference type="PROSITE" id="PS51473">
    <property type="entry name" value="GNK2"/>
    <property type="match status" value="1"/>
</dbReference>
<evidence type="ECO:0000259" key="16">
    <source>
        <dbReference type="PROSITE" id="PS51473"/>
    </source>
</evidence>
<dbReference type="Pfam" id="PF01657">
    <property type="entry name" value="Stress-antifung"/>
    <property type="match status" value="1"/>
</dbReference>
<keyword evidence="10" id="KW-0044">Antibiotic</keyword>
<feature type="chain" id="PRO_5041738259" description="Gnk2-homologous domain-containing protein" evidence="15">
    <location>
        <begin position="21"/>
        <end position="280"/>
    </location>
</feature>
<dbReference type="AlphaFoldDB" id="A0AA88DAA4"/>
<comment type="similarity">
    <text evidence="14">Belongs to the cysteine-rich repeat secretory protein family. Plasmodesmata-located proteins (PDLD) subfamily.</text>
</comment>
<evidence type="ECO:0000256" key="11">
    <source>
        <dbReference type="ARBA" id="ARBA00023035"/>
    </source>
</evidence>
<evidence type="ECO:0000256" key="1">
    <source>
        <dbReference type="ARBA" id="ARBA00004251"/>
    </source>
</evidence>
<keyword evidence="2" id="KW-0929">Antimicrobial</keyword>
<evidence type="ECO:0000256" key="5">
    <source>
        <dbReference type="ARBA" id="ARBA00022729"/>
    </source>
</evidence>
<keyword evidence="6" id="KW-0430">Lectin</keyword>
<dbReference type="GO" id="GO:0005886">
    <property type="term" value="C:plasma membrane"/>
    <property type="evidence" value="ECO:0007669"/>
    <property type="project" value="UniProtKB-SubCell"/>
</dbReference>
<evidence type="ECO:0000256" key="10">
    <source>
        <dbReference type="ARBA" id="ARBA00023022"/>
    </source>
</evidence>
<dbReference type="Proteomes" id="UP001187192">
    <property type="component" value="Unassembled WGS sequence"/>
</dbReference>
<evidence type="ECO:0000313" key="18">
    <source>
        <dbReference type="Proteomes" id="UP001187192"/>
    </source>
</evidence>
<dbReference type="FunFam" id="3.30.430.20:FF:000023">
    <property type="entry name" value="Antifungal protein ginkbilobin-2"/>
    <property type="match status" value="1"/>
</dbReference>
<organism evidence="17 18">
    <name type="scientific">Ficus carica</name>
    <name type="common">Common fig</name>
    <dbReference type="NCBI Taxonomy" id="3494"/>
    <lineage>
        <taxon>Eukaryota</taxon>
        <taxon>Viridiplantae</taxon>
        <taxon>Streptophyta</taxon>
        <taxon>Embryophyta</taxon>
        <taxon>Tracheophyta</taxon>
        <taxon>Spermatophyta</taxon>
        <taxon>Magnoliopsida</taxon>
        <taxon>eudicotyledons</taxon>
        <taxon>Gunneridae</taxon>
        <taxon>Pentapetalae</taxon>
        <taxon>rosids</taxon>
        <taxon>fabids</taxon>
        <taxon>Rosales</taxon>
        <taxon>Moraceae</taxon>
        <taxon>Ficeae</taxon>
        <taxon>Ficus</taxon>
    </lineage>
</organism>
<keyword evidence="5 15" id="KW-0732">Signal</keyword>
<comment type="caution">
    <text evidence="17">The sequence shown here is derived from an EMBL/GenBank/DDBJ whole genome shotgun (WGS) entry which is preliminary data.</text>
</comment>
<dbReference type="CDD" id="cd23509">
    <property type="entry name" value="Gnk2-like"/>
    <property type="match status" value="1"/>
</dbReference>
<evidence type="ECO:0000256" key="2">
    <source>
        <dbReference type="ARBA" id="ARBA00022529"/>
    </source>
</evidence>
<dbReference type="GO" id="GO:0031640">
    <property type="term" value="P:killing of cells of another organism"/>
    <property type="evidence" value="ECO:0007669"/>
    <property type="project" value="UniProtKB-KW"/>
</dbReference>
<dbReference type="InterPro" id="IPR051378">
    <property type="entry name" value="Cell2Cell_Antifungal"/>
</dbReference>
<feature type="domain" description="Gnk2-homologous" evidence="16">
    <location>
        <begin position="174"/>
        <end position="278"/>
    </location>
</feature>
<dbReference type="GO" id="GO:0009506">
    <property type="term" value="C:plasmodesma"/>
    <property type="evidence" value="ECO:0007669"/>
    <property type="project" value="UniProtKB-SubCell"/>
</dbReference>
<name>A0AA88DAA4_FICCA</name>
<keyword evidence="8" id="KW-0611">Plant defense</keyword>
<dbReference type="PANTHER" id="PTHR32080:SF54">
    <property type="entry name" value="GNK2-HOMOLOGOUS DOMAIN-CONTAINING PROTEIN"/>
    <property type="match status" value="1"/>
</dbReference>
<keyword evidence="3" id="KW-0295">Fungicide</keyword>
<dbReference type="GO" id="GO:0005537">
    <property type="term" value="F:D-mannose binding"/>
    <property type="evidence" value="ECO:0007669"/>
    <property type="project" value="UniProtKB-KW"/>
</dbReference>
<accession>A0AA88DAA4</accession>
<keyword evidence="9" id="KW-0965">Cell junction</keyword>
<keyword evidence="12" id="KW-1015">Disulfide bond</keyword>
<keyword evidence="18" id="KW-1185">Reference proteome</keyword>
<keyword evidence="7" id="KW-0677">Repeat</keyword>
<evidence type="ECO:0000256" key="14">
    <source>
        <dbReference type="ARBA" id="ARBA00038393"/>
    </source>
</evidence>
<comment type="subcellular location">
    <subcellularLocation>
        <location evidence="13">Cell junction</location>
        <location evidence="13">Plasmodesma</location>
    </subcellularLocation>
    <subcellularLocation>
        <location evidence="1">Cell membrane</location>
        <topology evidence="1">Single-pass type I membrane protein</topology>
    </subcellularLocation>
</comment>
<sequence>MKFASLIIMGILCTPTMVISTPDTNVTTVLCNTSMYSGGDPFATSLAYVLVELQTTTPTRENYSIVFVPILMQKHTCTVLVTKISLVWTARCVSALRRLSWKDYVKARKGLEPCFMIVQLANLIKNTQPLIKRTKLERERERERSEMSIHMKFASLIIMGFLCNPTMVISTPNTNVTTVLCNTGTYTGGDPFATSLAYVLDDLLTNTPTRKNCDFYNISPYPNAFAHGHGSCNKNLTSLDCAACLGAAKTAMGGQCQSRIGARAVLYDCAIRYEQYPFTD</sequence>
<dbReference type="GO" id="GO:0042742">
    <property type="term" value="P:defense response to bacterium"/>
    <property type="evidence" value="ECO:0007669"/>
    <property type="project" value="UniProtKB-KW"/>
</dbReference>
<dbReference type="InterPro" id="IPR038408">
    <property type="entry name" value="GNK2_sf"/>
</dbReference>
<reference evidence="17" key="1">
    <citation type="submission" date="2023-07" db="EMBL/GenBank/DDBJ databases">
        <title>draft genome sequence of fig (Ficus carica).</title>
        <authorList>
            <person name="Takahashi T."/>
            <person name="Nishimura K."/>
        </authorList>
    </citation>
    <scope>NUCLEOTIDE SEQUENCE</scope>
</reference>
<evidence type="ECO:0000256" key="4">
    <source>
        <dbReference type="ARBA" id="ARBA00022581"/>
    </source>
</evidence>
<keyword evidence="11" id="KW-0465">Mannose-binding</keyword>
<evidence type="ECO:0000256" key="13">
    <source>
        <dbReference type="ARBA" id="ARBA00024184"/>
    </source>
</evidence>
<dbReference type="EMBL" id="BTGU01000029">
    <property type="protein sequence ID" value="GMN48776.1"/>
    <property type="molecule type" value="Genomic_DNA"/>
</dbReference>
<evidence type="ECO:0000256" key="3">
    <source>
        <dbReference type="ARBA" id="ARBA00022577"/>
    </source>
</evidence>
<dbReference type="InterPro" id="IPR002902">
    <property type="entry name" value="GNK2"/>
</dbReference>
<gene>
    <name evidence="17" type="ORF">TIFTF001_017950</name>
</gene>
<evidence type="ECO:0000256" key="12">
    <source>
        <dbReference type="ARBA" id="ARBA00023157"/>
    </source>
</evidence>
<dbReference type="PANTHER" id="PTHR32080">
    <property type="entry name" value="ANTIFUNGAL PROTEIN GINKBILOBIN-2-LIKE"/>
    <property type="match status" value="1"/>
</dbReference>
<feature type="signal peptide" evidence="15">
    <location>
        <begin position="1"/>
        <end position="20"/>
    </location>
</feature>
<proteinExistence type="inferred from homology"/>
<evidence type="ECO:0000256" key="6">
    <source>
        <dbReference type="ARBA" id="ARBA00022734"/>
    </source>
</evidence>
<evidence type="ECO:0000256" key="15">
    <source>
        <dbReference type="SAM" id="SignalP"/>
    </source>
</evidence>
<dbReference type="Gene3D" id="3.30.430.20">
    <property type="entry name" value="Gnk2 domain, C-X8-C-X2-C motif"/>
    <property type="match status" value="1"/>
</dbReference>
<evidence type="ECO:0000256" key="8">
    <source>
        <dbReference type="ARBA" id="ARBA00022821"/>
    </source>
</evidence>
<evidence type="ECO:0000256" key="7">
    <source>
        <dbReference type="ARBA" id="ARBA00022737"/>
    </source>
</evidence>
<evidence type="ECO:0000313" key="17">
    <source>
        <dbReference type="EMBL" id="GMN48776.1"/>
    </source>
</evidence>